<dbReference type="PROSITE" id="PS51826">
    <property type="entry name" value="PSBD"/>
    <property type="match status" value="1"/>
</dbReference>
<dbReference type="Gene3D" id="2.40.50.100">
    <property type="match status" value="1"/>
</dbReference>
<dbReference type="PROSITE" id="PS50968">
    <property type="entry name" value="BIOTINYL_LIPOYL"/>
    <property type="match status" value="1"/>
</dbReference>
<keyword evidence="9 12" id="KW-0450">Lipoyl</keyword>
<organism evidence="15 16">
    <name type="scientific">Agrobacterium bohemicum</name>
    <dbReference type="NCBI Taxonomy" id="2052828"/>
    <lineage>
        <taxon>Bacteria</taxon>
        <taxon>Pseudomonadati</taxon>
        <taxon>Pseudomonadota</taxon>
        <taxon>Alphaproteobacteria</taxon>
        <taxon>Hyphomicrobiales</taxon>
        <taxon>Rhizobiaceae</taxon>
        <taxon>Rhizobium/Agrobacterium group</taxon>
        <taxon>Agrobacterium</taxon>
    </lineage>
</organism>
<evidence type="ECO:0000313" key="15">
    <source>
        <dbReference type="EMBL" id="KXG85658.1"/>
    </source>
</evidence>
<evidence type="ECO:0000256" key="6">
    <source>
        <dbReference type="ARBA" id="ARBA00019511"/>
    </source>
</evidence>
<keyword evidence="10 12" id="KW-0012">Acyltransferase</keyword>
<evidence type="ECO:0000256" key="4">
    <source>
        <dbReference type="ARBA" id="ARBA00011666"/>
    </source>
</evidence>
<proteinExistence type="inferred from homology"/>
<name>A0A135P2N0_9HYPH</name>
<protein>
    <recommendedName>
        <fullName evidence="6 12">Dihydrolipoyllysine-residue succinyltransferase component of 2-oxoglutarate dehydrogenase complex</fullName>
        <ecNumber evidence="5 12">2.3.1.61</ecNumber>
    </recommendedName>
    <alternativeName>
        <fullName evidence="12">2-oxoglutarate dehydrogenase complex component E2</fullName>
    </alternativeName>
</protein>
<evidence type="ECO:0000259" key="14">
    <source>
        <dbReference type="PROSITE" id="PS51826"/>
    </source>
</evidence>
<dbReference type="EC" id="2.3.1.61" evidence="5 12"/>
<dbReference type="InterPro" id="IPR000089">
    <property type="entry name" value="Biotin_lipoyl"/>
</dbReference>
<dbReference type="NCBIfam" id="NF004309">
    <property type="entry name" value="PRK05704.1"/>
    <property type="match status" value="1"/>
</dbReference>
<gene>
    <name evidence="15" type="ORF">ATO67_06280</name>
</gene>
<comment type="catalytic activity">
    <reaction evidence="11 12">
        <text>N(6)-[(R)-dihydrolipoyl]-L-lysyl-[protein] + succinyl-CoA = N(6)-[(R)-S(8)-succinyldihydrolipoyl]-L-lysyl-[protein] + CoA</text>
        <dbReference type="Rhea" id="RHEA:15213"/>
        <dbReference type="Rhea" id="RHEA-COMP:10475"/>
        <dbReference type="Rhea" id="RHEA-COMP:20092"/>
        <dbReference type="ChEBI" id="CHEBI:57287"/>
        <dbReference type="ChEBI" id="CHEBI:57292"/>
        <dbReference type="ChEBI" id="CHEBI:83100"/>
        <dbReference type="ChEBI" id="CHEBI:83120"/>
        <dbReference type="EC" id="2.3.1.61"/>
    </reaction>
</comment>
<dbReference type="Gene3D" id="3.30.559.10">
    <property type="entry name" value="Chloramphenicol acetyltransferase-like domain"/>
    <property type="match status" value="1"/>
</dbReference>
<dbReference type="Pfam" id="PF00198">
    <property type="entry name" value="2-oxoacid_dh"/>
    <property type="match status" value="1"/>
</dbReference>
<dbReference type="FunFam" id="3.30.559.10:FF:000007">
    <property type="entry name" value="Dihydrolipoamide acetyltransferase component of pyruvate dehydrogenase complex"/>
    <property type="match status" value="1"/>
</dbReference>
<dbReference type="GO" id="GO:0005829">
    <property type="term" value="C:cytosol"/>
    <property type="evidence" value="ECO:0007669"/>
    <property type="project" value="TreeGrafter"/>
</dbReference>
<comment type="pathway">
    <text evidence="2 12">Amino-acid degradation; L-lysine degradation via saccharopine pathway; glutaryl-CoA from L-lysine: step 6/6.</text>
</comment>
<evidence type="ECO:0000256" key="5">
    <source>
        <dbReference type="ARBA" id="ARBA00012945"/>
    </source>
</evidence>
<comment type="subunit">
    <text evidence="4">Forms a 24-polypeptide structural core with octahedral symmetry. Part of the 2-oxoglutarate dehydrogenase (OGDH) complex composed of E1 (2-oxoglutarate dehydrogenase), E2 (dihydrolipoamide succinyltransferase) and E3 (dihydrolipoamide dehydrogenase); the complex contains multiple copies of the three enzymatic components (E1, E2 and E3).</text>
</comment>
<dbReference type="UniPathway" id="UPA00868">
    <property type="reaction ID" value="UER00840"/>
</dbReference>
<comment type="cofactor">
    <cofactor evidence="12">
        <name>(R)-lipoate</name>
        <dbReference type="ChEBI" id="CHEBI:83088"/>
    </cofactor>
    <text evidence="12">Binds 1 lipoyl cofactor covalently.</text>
</comment>
<dbReference type="GO" id="GO:0004149">
    <property type="term" value="F:dihydrolipoyllysine-residue succinyltransferase activity"/>
    <property type="evidence" value="ECO:0007669"/>
    <property type="project" value="UniProtKB-UniRule"/>
</dbReference>
<dbReference type="InterPro" id="IPR003016">
    <property type="entry name" value="2-oxoA_DH_lipoyl-BS"/>
</dbReference>
<evidence type="ECO:0000256" key="7">
    <source>
        <dbReference type="ARBA" id="ARBA00022532"/>
    </source>
</evidence>
<dbReference type="SUPFAM" id="SSF51230">
    <property type="entry name" value="Single hybrid motif"/>
    <property type="match status" value="1"/>
</dbReference>
<dbReference type="InterPro" id="IPR023213">
    <property type="entry name" value="CAT-like_dom_sf"/>
</dbReference>
<dbReference type="PROSITE" id="PS00189">
    <property type="entry name" value="LIPOYL"/>
    <property type="match status" value="1"/>
</dbReference>
<keyword evidence="16" id="KW-1185">Reference proteome</keyword>
<dbReference type="Gene3D" id="4.10.320.10">
    <property type="entry name" value="E3-binding domain"/>
    <property type="match status" value="1"/>
</dbReference>
<evidence type="ECO:0000256" key="10">
    <source>
        <dbReference type="ARBA" id="ARBA00023315"/>
    </source>
</evidence>
<keyword evidence="8 12" id="KW-0808">Transferase</keyword>
<reference evidence="15 16" key="1">
    <citation type="submission" date="2015-11" db="EMBL/GenBank/DDBJ databases">
        <title>Draft genome sequence of Agrobacterium sp. R89-1.</title>
        <authorList>
            <person name="Zahradnik J."/>
            <person name="Kyslikova E."/>
            <person name="Palyzova A."/>
            <person name="Kyslik P."/>
        </authorList>
    </citation>
    <scope>NUCLEOTIDE SEQUENCE [LARGE SCALE GENOMIC DNA]</scope>
    <source>
        <strain evidence="15 16">R89-1</strain>
    </source>
</reference>
<dbReference type="InterPro" id="IPR036625">
    <property type="entry name" value="E3-bd_dom_sf"/>
</dbReference>
<accession>A0A135P2N0</accession>
<feature type="domain" description="Lipoyl-binding" evidence="13">
    <location>
        <begin position="2"/>
        <end position="77"/>
    </location>
</feature>
<evidence type="ECO:0000259" key="13">
    <source>
        <dbReference type="PROSITE" id="PS50968"/>
    </source>
</evidence>
<dbReference type="CDD" id="cd06849">
    <property type="entry name" value="lipoyl_domain"/>
    <property type="match status" value="1"/>
</dbReference>
<dbReference type="SUPFAM" id="SSF47005">
    <property type="entry name" value="Peripheral subunit-binding domain of 2-oxo acid dehydrogenase complex"/>
    <property type="match status" value="1"/>
</dbReference>
<dbReference type="GO" id="GO:0033512">
    <property type="term" value="P:L-lysine catabolic process to acetyl-CoA via saccharopine"/>
    <property type="evidence" value="ECO:0007669"/>
    <property type="project" value="UniProtKB-UniRule"/>
</dbReference>
<dbReference type="Pfam" id="PF02817">
    <property type="entry name" value="E3_binding"/>
    <property type="match status" value="1"/>
</dbReference>
<dbReference type="InterPro" id="IPR004167">
    <property type="entry name" value="PSBD"/>
</dbReference>
<evidence type="ECO:0000256" key="8">
    <source>
        <dbReference type="ARBA" id="ARBA00022679"/>
    </source>
</evidence>
<dbReference type="STRING" id="2052828.ATO67_06280"/>
<evidence type="ECO:0000313" key="16">
    <source>
        <dbReference type="Proteomes" id="UP000070498"/>
    </source>
</evidence>
<dbReference type="GO" id="GO:0006099">
    <property type="term" value="P:tricarboxylic acid cycle"/>
    <property type="evidence" value="ECO:0007669"/>
    <property type="project" value="UniProtKB-UniRule"/>
</dbReference>
<evidence type="ECO:0000256" key="11">
    <source>
        <dbReference type="ARBA" id="ARBA00052761"/>
    </source>
</evidence>
<dbReference type="AlphaFoldDB" id="A0A135P2N0"/>
<dbReference type="PANTHER" id="PTHR43416">
    <property type="entry name" value="DIHYDROLIPOYLLYSINE-RESIDUE SUCCINYLTRANSFERASE COMPONENT OF 2-OXOGLUTARATE DEHYDROGENASE COMPLEX, MITOCHONDRIAL-RELATED"/>
    <property type="match status" value="1"/>
</dbReference>
<comment type="function">
    <text evidence="1 12">E2 component of the 2-oxoglutarate dehydrogenase (OGDH) complex which catalyzes the second step in the conversion of 2-oxoglutarate to succinyl-CoA and CO(2).</text>
</comment>
<dbReference type="InterPro" id="IPR001078">
    <property type="entry name" value="2-oxoacid_DH_actylTfrase"/>
</dbReference>
<comment type="caution">
    <text evidence="15">The sequence shown here is derived from an EMBL/GenBank/DDBJ whole genome shotgun (WGS) entry which is preliminary data.</text>
</comment>
<dbReference type="Pfam" id="PF00364">
    <property type="entry name" value="Biotin_lipoyl"/>
    <property type="match status" value="1"/>
</dbReference>
<dbReference type="InterPro" id="IPR050537">
    <property type="entry name" value="2-oxoacid_dehydrogenase"/>
</dbReference>
<dbReference type="Proteomes" id="UP000070498">
    <property type="component" value="Unassembled WGS sequence"/>
</dbReference>
<dbReference type="SUPFAM" id="SSF52777">
    <property type="entry name" value="CoA-dependent acyltransferases"/>
    <property type="match status" value="1"/>
</dbReference>
<dbReference type="EMBL" id="LNUW01000031">
    <property type="protein sequence ID" value="KXG85658.1"/>
    <property type="molecule type" value="Genomic_DNA"/>
</dbReference>
<keyword evidence="7 12" id="KW-0816">Tricarboxylic acid cycle</keyword>
<evidence type="ECO:0000256" key="3">
    <source>
        <dbReference type="ARBA" id="ARBA00007317"/>
    </source>
</evidence>
<dbReference type="NCBIfam" id="TIGR01347">
    <property type="entry name" value="sucB"/>
    <property type="match status" value="1"/>
</dbReference>
<dbReference type="InterPro" id="IPR011053">
    <property type="entry name" value="Single_hybrid_motif"/>
</dbReference>
<evidence type="ECO:0000256" key="9">
    <source>
        <dbReference type="ARBA" id="ARBA00022823"/>
    </source>
</evidence>
<evidence type="ECO:0000256" key="2">
    <source>
        <dbReference type="ARBA" id="ARBA00005145"/>
    </source>
</evidence>
<dbReference type="InterPro" id="IPR006255">
    <property type="entry name" value="SucB"/>
</dbReference>
<dbReference type="GO" id="GO:0045252">
    <property type="term" value="C:oxoglutarate dehydrogenase complex"/>
    <property type="evidence" value="ECO:0007669"/>
    <property type="project" value="UniProtKB-UniRule"/>
</dbReference>
<evidence type="ECO:0000256" key="1">
    <source>
        <dbReference type="ARBA" id="ARBA00004052"/>
    </source>
</evidence>
<sequence>MATEIRVPTLGESVSEATVGTWFKKVGDTVKADEPLVELETDKVTVEVPSPVSGVLTEIVAQNGETVGLDALLGQIAEGAAGTASSAPAATPAKAPEPAAAAAAPASVSAAPAPSAMPPAPAAGKLLSENNLSADQVDGSGKRGQVLKGDVLAAVAKGVSAAPAATAAPAAARPVSAEGDAVREERVKMTRLRQTIARRLKDAQNTAAMLTTYNEVDMKAVMDLRTKYKDVFEKKHGVKLGFMGFFTKAITHALKELPAVNAEIDGTDIIYKNYCHVGMAVGTDKGLVVPVIRDADQMSIAEVEKELARLAKSARDGSLSMADMQGGTFTITNGGVYGSLMSSPILNAPQSGILGMHKIQERPVAIGGQVVIRPMMYLALSYDHRIVDGKEAVTFLVRVKESLEDPERLVLDL</sequence>
<comment type="similarity">
    <text evidence="3 12">Belongs to the 2-oxoacid dehydrogenase family.</text>
</comment>
<dbReference type="PANTHER" id="PTHR43416:SF5">
    <property type="entry name" value="DIHYDROLIPOYLLYSINE-RESIDUE SUCCINYLTRANSFERASE COMPONENT OF 2-OXOGLUTARATE DEHYDROGENASE COMPLEX, MITOCHONDRIAL"/>
    <property type="match status" value="1"/>
</dbReference>
<dbReference type="RefSeq" id="WP_067645775.1">
    <property type="nucleotide sequence ID" value="NZ_KQ961025.1"/>
</dbReference>
<evidence type="ECO:0000256" key="12">
    <source>
        <dbReference type="RuleBase" id="RU361138"/>
    </source>
</evidence>
<feature type="domain" description="Peripheral subunit-binding (PSBD)" evidence="14">
    <location>
        <begin position="118"/>
        <end position="155"/>
    </location>
</feature>